<dbReference type="SMART" id="SM00355">
    <property type="entry name" value="ZnF_C2H2"/>
    <property type="match status" value="3"/>
</dbReference>
<name>A0A9P0DHL9_9CUCU</name>
<feature type="compositionally biased region" description="Polar residues" evidence="13">
    <location>
        <begin position="425"/>
        <end position="440"/>
    </location>
</feature>
<comment type="subcellular location">
    <subcellularLocation>
        <location evidence="1">Nucleus</location>
    </subcellularLocation>
</comment>
<dbReference type="PANTHER" id="PTHR46541:SF1">
    <property type="entry name" value="ZINC FINGER PROTEIN AEBP2"/>
    <property type="match status" value="1"/>
</dbReference>
<evidence type="ECO:0000256" key="12">
    <source>
        <dbReference type="PROSITE-ProRule" id="PRU00042"/>
    </source>
</evidence>
<evidence type="ECO:0000256" key="13">
    <source>
        <dbReference type="SAM" id="MobiDB-lite"/>
    </source>
</evidence>
<dbReference type="OrthoDB" id="9984614at2759"/>
<dbReference type="InterPro" id="IPR036236">
    <property type="entry name" value="Znf_C2H2_sf"/>
</dbReference>
<evidence type="ECO:0000256" key="1">
    <source>
        <dbReference type="ARBA" id="ARBA00004123"/>
    </source>
</evidence>
<evidence type="ECO:0000256" key="3">
    <source>
        <dbReference type="ARBA" id="ARBA00022723"/>
    </source>
</evidence>
<accession>A0A9P0DHL9</accession>
<dbReference type="PROSITE" id="PS50157">
    <property type="entry name" value="ZINC_FINGER_C2H2_2"/>
    <property type="match status" value="1"/>
</dbReference>
<evidence type="ECO:0000256" key="2">
    <source>
        <dbReference type="ARBA" id="ARBA00022491"/>
    </source>
</evidence>
<dbReference type="GO" id="GO:0006357">
    <property type="term" value="P:regulation of transcription by RNA polymerase II"/>
    <property type="evidence" value="ECO:0007669"/>
    <property type="project" value="TreeGrafter"/>
</dbReference>
<evidence type="ECO:0000256" key="10">
    <source>
        <dbReference type="ARBA" id="ARBA00023242"/>
    </source>
</evidence>
<dbReference type="Gene3D" id="3.30.160.60">
    <property type="entry name" value="Classic Zinc Finger"/>
    <property type="match status" value="2"/>
</dbReference>
<feature type="region of interest" description="Disordered" evidence="13">
    <location>
        <begin position="408"/>
        <end position="549"/>
    </location>
</feature>
<keyword evidence="3" id="KW-0479">Metal-binding</keyword>
<evidence type="ECO:0000256" key="6">
    <source>
        <dbReference type="ARBA" id="ARBA00022833"/>
    </source>
</evidence>
<dbReference type="GO" id="GO:0006325">
    <property type="term" value="P:chromatin organization"/>
    <property type="evidence" value="ECO:0007669"/>
    <property type="project" value="UniProtKB-KW"/>
</dbReference>
<feature type="compositionally biased region" description="Low complexity" evidence="13">
    <location>
        <begin position="180"/>
        <end position="191"/>
    </location>
</feature>
<reference evidence="15" key="1">
    <citation type="submission" date="2022-01" db="EMBL/GenBank/DDBJ databases">
        <authorList>
            <person name="King R."/>
        </authorList>
    </citation>
    <scope>NUCLEOTIDE SEQUENCE</scope>
</reference>
<dbReference type="InterPro" id="IPR013087">
    <property type="entry name" value="Znf_C2H2_type"/>
</dbReference>
<feature type="compositionally biased region" description="Basic residues" evidence="13">
    <location>
        <begin position="788"/>
        <end position="800"/>
    </location>
</feature>
<dbReference type="PROSITE" id="PS00028">
    <property type="entry name" value="ZINC_FINGER_C2H2_1"/>
    <property type="match status" value="2"/>
</dbReference>
<feature type="compositionally biased region" description="Polar residues" evidence="13">
    <location>
        <begin position="470"/>
        <end position="485"/>
    </location>
</feature>
<dbReference type="Pfam" id="PF26014">
    <property type="entry name" value="SH3_AEBP2_C"/>
    <property type="match status" value="1"/>
</dbReference>
<evidence type="ECO:0000256" key="5">
    <source>
        <dbReference type="ARBA" id="ARBA00022771"/>
    </source>
</evidence>
<keyword evidence="4" id="KW-0677">Repeat</keyword>
<keyword evidence="9" id="KW-0804">Transcription</keyword>
<dbReference type="InterPro" id="IPR052130">
    <property type="entry name" value="AEBP2/jing_C2H2-ZnF"/>
</dbReference>
<keyword evidence="6" id="KW-0862">Zinc</keyword>
<feature type="region of interest" description="Disordered" evidence="13">
    <location>
        <begin position="113"/>
        <end position="191"/>
    </location>
</feature>
<keyword evidence="8" id="KW-0805">Transcription regulation</keyword>
<evidence type="ECO:0000256" key="7">
    <source>
        <dbReference type="ARBA" id="ARBA00022853"/>
    </source>
</evidence>
<dbReference type="GO" id="GO:0035098">
    <property type="term" value="C:ESC/E(Z) complex"/>
    <property type="evidence" value="ECO:0007669"/>
    <property type="project" value="TreeGrafter"/>
</dbReference>
<keyword evidence="2" id="KW-0678">Repressor</keyword>
<evidence type="ECO:0000256" key="11">
    <source>
        <dbReference type="ARBA" id="ARBA00037930"/>
    </source>
</evidence>
<comment type="similarity">
    <text evidence="11">Belongs to the AEBP2/jing C2H2-type zinc-finger family.</text>
</comment>
<evidence type="ECO:0000256" key="4">
    <source>
        <dbReference type="ARBA" id="ARBA00022737"/>
    </source>
</evidence>
<dbReference type="GO" id="GO:0008270">
    <property type="term" value="F:zinc ion binding"/>
    <property type="evidence" value="ECO:0007669"/>
    <property type="project" value="UniProtKB-KW"/>
</dbReference>
<dbReference type="SUPFAM" id="SSF57667">
    <property type="entry name" value="beta-beta-alpha zinc fingers"/>
    <property type="match status" value="2"/>
</dbReference>
<protein>
    <recommendedName>
        <fullName evidence="14">C2H2-type domain-containing protein</fullName>
    </recommendedName>
</protein>
<feature type="region of interest" description="Disordered" evidence="13">
    <location>
        <begin position="758"/>
        <end position="800"/>
    </location>
</feature>
<dbReference type="AlphaFoldDB" id="A0A9P0DHL9"/>
<evidence type="ECO:0000256" key="9">
    <source>
        <dbReference type="ARBA" id="ARBA00023163"/>
    </source>
</evidence>
<dbReference type="PANTHER" id="PTHR46541">
    <property type="entry name" value="ZINC FINGER PROTEIN AEBP2"/>
    <property type="match status" value="1"/>
</dbReference>
<dbReference type="EMBL" id="OU892279">
    <property type="protein sequence ID" value="CAH1128887.1"/>
    <property type="molecule type" value="Genomic_DNA"/>
</dbReference>
<evidence type="ECO:0000256" key="8">
    <source>
        <dbReference type="ARBA" id="ARBA00023015"/>
    </source>
</evidence>
<evidence type="ECO:0000313" key="16">
    <source>
        <dbReference type="Proteomes" id="UP001152799"/>
    </source>
</evidence>
<evidence type="ECO:0000313" key="15">
    <source>
        <dbReference type="EMBL" id="CAH1128887.1"/>
    </source>
</evidence>
<keyword evidence="16" id="KW-1185">Reference proteome</keyword>
<sequence length="800" mass="88606">MADGLYAGDTVGEDLLIEKLSSVKNYKTMNGIECDEVNGLYSNNNKRASCSAMLFRDLCTKNGSIQHHEGLPQEVEEDCRKKRCVDRYDSSESSDSGVAVLSCSDCSGSSTASSDITDPGSPFSTASNHSEDSGAGLPPKMPPAQSAQYAPWPWTADEERGSPIKRPLNDKTAFTKRPKTNNNCNNEESPSCLILSSPAKVQNVIDSSPTNNNYKLKRVEAVSPKMQQGKITEYFKTQMKSNGMRKHQIKNADAKISVISSANVPTTKNGWRVNAAAKKMEFAKARKTSTIPRKILPAPSKVQEPSNIHPFAPTMTLTAVSFPSNLAYLKSPKPPDNIFMPQFATINNEKVGTLPIINRNPSCLIQPVQNFVKLNATVVPIVNLNALPPRLNAGNVTLSVDTAVPTVLPARPKGASENLLGKSYGSPSEKSFVRNVSTEATRTEEPYRTEECQTHQPQPQEPPDDKCWNAGNQTRIMDQKSPSPTDSDSGISSLGSLEISVDEQVSEEPKKSPILSQPKTIRFPPVQRQKQKDVGRELGKSPPQSSDSRCRWDECAAQFDTSGALLEHLQVKHVISQSQANQEHYVCLWRGCKVHGRTSCSISWLERHVLAHAGTKPFRCIVDGCGQRFNSQLMLERHVNNHFNSDGTQNTNTKKSVENGQVKLFKRNGRIIRFRRQPWSARMFDFIDSGIMEGIQHKLLCMTQARTLGQIDSSGEVINLQSHILARRTDSKGNKELLVQWHPKDVTPDEWVSEKEYKPTKTVSIPALSPQSREALSPTLFPDSQRRAGQKHRRKPLKSS</sequence>
<feature type="domain" description="C2H2-type" evidence="14">
    <location>
        <begin position="618"/>
        <end position="647"/>
    </location>
</feature>
<evidence type="ECO:0000259" key="14">
    <source>
        <dbReference type="PROSITE" id="PS50157"/>
    </source>
</evidence>
<dbReference type="InterPro" id="IPR059034">
    <property type="entry name" value="SH3_AEBP2_C"/>
</dbReference>
<keyword evidence="7" id="KW-0156">Chromatin regulator</keyword>
<proteinExistence type="inferred from homology"/>
<dbReference type="Proteomes" id="UP001152799">
    <property type="component" value="Chromosome 3"/>
</dbReference>
<feature type="compositionally biased region" description="Low complexity" evidence="13">
    <location>
        <begin position="486"/>
        <end position="499"/>
    </location>
</feature>
<gene>
    <name evidence="15" type="ORF">CEUTPL_LOCUS7606</name>
</gene>
<keyword evidence="5 12" id="KW-0863">Zinc-finger</keyword>
<keyword evidence="10" id="KW-0539">Nucleus</keyword>
<organism evidence="15 16">
    <name type="scientific">Ceutorhynchus assimilis</name>
    <name type="common">cabbage seed weevil</name>
    <dbReference type="NCBI Taxonomy" id="467358"/>
    <lineage>
        <taxon>Eukaryota</taxon>
        <taxon>Metazoa</taxon>
        <taxon>Ecdysozoa</taxon>
        <taxon>Arthropoda</taxon>
        <taxon>Hexapoda</taxon>
        <taxon>Insecta</taxon>
        <taxon>Pterygota</taxon>
        <taxon>Neoptera</taxon>
        <taxon>Endopterygota</taxon>
        <taxon>Coleoptera</taxon>
        <taxon>Polyphaga</taxon>
        <taxon>Cucujiformia</taxon>
        <taxon>Curculionidae</taxon>
        <taxon>Ceutorhynchinae</taxon>
        <taxon>Ceutorhynchus</taxon>
    </lineage>
</organism>
<feature type="compositionally biased region" description="Basic and acidic residues" evidence="13">
    <location>
        <begin position="441"/>
        <end position="453"/>
    </location>
</feature>
<feature type="compositionally biased region" description="Basic and acidic residues" evidence="13">
    <location>
        <begin position="530"/>
        <end position="539"/>
    </location>
</feature>